<evidence type="ECO:0000259" key="9">
    <source>
        <dbReference type="Pfam" id="PF04055"/>
    </source>
</evidence>
<keyword evidence="5" id="KW-0479">Metal-binding</keyword>
<dbReference type="GO" id="GO:0051539">
    <property type="term" value="F:4 iron, 4 sulfur cluster binding"/>
    <property type="evidence" value="ECO:0007669"/>
    <property type="project" value="UniProtKB-KW"/>
</dbReference>
<dbReference type="STRING" id="419481.SAMN05216233_102111"/>
<gene>
    <name evidence="10" type="ORF">SAMN05216233_102111</name>
</gene>
<evidence type="ECO:0000256" key="3">
    <source>
        <dbReference type="ARBA" id="ARBA00022691"/>
    </source>
</evidence>
<dbReference type="PANTHER" id="PTHR22976">
    <property type="entry name" value="BIOTIN SYNTHASE"/>
    <property type="match status" value="1"/>
</dbReference>
<evidence type="ECO:0000313" key="11">
    <source>
        <dbReference type="Proteomes" id="UP000198870"/>
    </source>
</evidence>
<dbReference type="GO" id="GO:0004076">
    <property type="term" value="F:biotin synthase activity"/>
    <property type="evidence" value="ECO:0007669"/>
    <property type="project" value="InterPro"/>
</dbReference>
<dbReference type="InterPro" id="IPR007197">
    <property type="entry name" value="rSAM"/>
</dbReference>
<dbReference type="EMBL" id="FMUX01000002">
    <property type="protein sequence ID" value="SCX91690.1"/>
    <property type="molecule type" value="Genomic_DNA"/>
</dbReference>
<keyword evidence="11" id="KW-1185">Reference proteome</keyword>
<evidence type="ECO:0000256" key="5">
    <source>
        <dbReference type="ARBA" id="ARBA00022723"/>
    </source>
</evidence>
<name>A0A1G5BP60_9BACT</name>
<dbReference type="SFLD" id="SFLDS00029">
    <property type="entry name" value="Radical_SAM"/>
    <property type="match status" value="1"/>
</dbReference>
<evidence type="ECO:0000256" key="1">
    <source>
        <dbReference type="ARBA" id="ARBA00001966"/>
    </source>
</evidence>
<comment type="cofactor">
    <cofactor evidence="1">
        <name>[4Fe-4S] cluster</name>
        <dbReference type="ChEBI" id="CHEBI:49883"/>
    </cofactor>
</comment>
<evidence type="ECO:0000256" key="6">
    <source>
        <dbReference type="ARBA" id="ARBA00022756"/>
    </source>
</evidence>
<keyword evidence="4" id="KW-0001">2Fe-2S</keyword>
<dbReference type="SUPFAM" id="SSF102114">
    <property type="entry name" value="Radical SAM enzymes"/>
    <property type="match status" value="1"/>
</dbReference>
<reference evidence="10 11" key="1">
    <citation type="submission" date="2016-10" db="EMBL/GenBank/DDBJ databases">
        <authorList>
            <person name="de Groot N.N."/>
        </authorList>
    </citation>
    <scope>NUCLEOTIDE SEQUENCE [LARGE SCALE GENOMIC DNA]</scope>
    <source>
        <strain evidence="10 11">AA1</strain>
    </source>
</reference>
<evidence type="ECO:0000256" key="2">
    <source>
        <dbReference type="ARBA" id="ARBA00022485"/>
    </source>
</evidence>
<dbReference type="SFLD" id="SFLDG01060">
    <property type="entry name" value="BATS_domain_containing"/>
    <property type="match status" value="1"/>
</dbReference>
<dbReference type="Proteomes" id="UP000198870">
    <property type="component" value="Unassembled WGS sequence"/>
</dbReference>
<feature type="domain" description="Radical SAM core" evidence="9">
    <location>
        <begin position="72"/>
        <end position="224"/>
    </location>
</feature>
<keyword evidence="3" id="KW-0949">S-adenosyl-L-methionine</keyword>
<evidence type="ECO:0000256" key="8">
    <source>
        <dbReference type="ARBA" id="ARBA00023014"/>
    </source>
</evidence>
<organism evidence="10 11">
    <name type="scientific">Desulfoluna spongiiphila</name>
    <dbReference type="NCBI Taxonomy" id="419481"/>
    <lineage>
        <taxon>Bacteria</taxon>
        <taxon>Pseudomonadati</taxon>
        <taxon>Thermodesulfobacteriota</taxon>
        <taxon>Desulfobacteria</taxon>
        <taxon>Desulfobacterales</taxon>
        <taxon>Desulfolunaceae</taxon>
        <taxon>Desulfoluna</taxon>
    </lineage>
</organism>
<dbReference type="PANTHER" id="PTHR22976:SF2">
    <property type="entry name" value="BIOTIN SYNTHASE, MITOCHONDRIAL"/>
    <property type="match status" value="1"/>
</dbReference>
<dbReference type="GO" id="GO:0009102">
    <property type="term" value="P:biotin biosynthetic process"/>
    <property type="evidence" value="ECO:0007669"/>
    <property type="project" value="UniProtKB-KW"/>
</dbReference>
<sequence length="361" mass="40221">MRNETVDHGTRTIIEKGKRGKGLTRHEALALLHGIPTRGDDFKALLAAADGVSRRQFGNMGEVHGQIGLNGERCSKDCQFCMFSDTWSSLDNPFRLGEEEVLAHAAAFESQKVGSISLMSTADYEFDRFLSMGRLVHKRLKGRIPLFANWGDLDPDQARAVKKAGFTFCYHALRLGEGAVTLIDPYKRMQTIENAHRAGLLVGSCLEPIGPEHSYEEIADLLDLMRTLKISWMATMKRIPLCGSPLEPYGQISDEEFARITAVTRLFFGNTIFTLAAHEPSPLCLAAGANFLVAERGTNPRDTDMETEAGRAWDASACRAMLKEAGYDIYTDAVNRRYLSMSLKNRYFGHAGRLMVNWLHP</sequence>
<keyword evidence="7" id="KW-0408">Iron</keyword>
<accession>A0A1G5BP60</accession>
<dbReference type="Pfam" id="PF04055">
    <property type="entry name" value="Radical_SAM"/>
    <property type="match status" value="1"/>
</dbReference>
<keyword evidence="2" id="KW-0004">4Fe-4S</keyword>
<evidence type="ECO:0000256" key="7">
    <source>
        <dbReference type="ARBA" id="ARBA00023004"/>
    </source>
</evidence>
<dbReference type="InterPro" id="IPR058240">
    <property type="entry name" value="rSAM_sf"/>
</dbReference>
<proteinExistence type="predicted"/>
<dbReference type="GO" id="GO:0046872">
    <property type="term" value="F:metal ion binding"/>
    <property type="evidence" value="ECO:0007669"/>
    <property type="project" value="UniProtKB-KW"/>
</dbReference>
<evidence type="ECO:0000313" key="10">
    <source>
        <dbReference type="EMBL" id="SCX91690.1"/>
    </source>
</evidence>
<dbReference type="Gene3D" id="3.20.20.70">
    <property type="entry name" value="Aldolase class I"/>
    <property type="match status" value="1"/>
</dbReference>
<dbReference type="CDD" id="cd01335">
    <property type="entry name" value="Radical_SAM"/>
    <property type="match status" value="1"/>
</dbReference>
<evidence type="ECO:0000256" key="4">
    <source>
        <dbReference type="ARBA" id="ARBA00022714"/>
    </source>
</evidence>
<keyword evidence="6" id="KW-0093">Biotin biosynthesis</keyword>
<dbReference type="InterPro" id="IPR002684">
    <property type="entry name" value="Biotin_synth/BioAB"/>
</dbReference>
<dbReference type="AlphaFoldDB" id="A0A1G5BP60"/>
<dbReference type="RefSeq" id="WP_175469474.1">
    <property type="nucleotide sequence ID" value="NZ_FMUX01000002.1"/>
</dbReference>
<dbReference type="GO" id="GO:0051537">
    <property type="term" value="F:2 iron, 2 sulfur cluster binding"/>
    <property type="evidence" value="ECO:0007669"/>
    <property type="project" value="UniProtKB-KW"/>
</dbReference>
<protein>
    <submittedName>
        <fullName evidence="10">Biotin synthase</fullName>
    </submittedName>
</protein>
<dbReference type="InterPro" id="IPR013785">
    <property type="entry name" value="Aldolase_TIM"/>
</dbReference>
<keyword evidence="8" id="KW-0411">Iron-sulfur</keyword>